<feature type="transmembrane region" description="Helical" evidence="1">
    <location>
        <begin position="12"/>
        <end position="36"/>
    </location>
</feature>
<name>A0A6P4IVY7_DROKI</name>
<feature type="transmembrane region" description="Helical" evidence="1">
    <location>
        <begin position="144"/>
        <end position="171"/>
    </location>
</feature>
<evidence type="ECO:0000313" key="3">
    <source>
        <dbReference type="RefSeq" id="XP_017032705.1"/>
    </source>
</evidence>
<dbReference type="OrthoDB" id="7865997at2759"/>
<keyword evidence="1" id="KW-0472">Membrane</keyword>
<dbReference type="Proteomes" id="UP001652661">
    <property type="component" value="Chromosome 2L"/>
</dbReference>
<gene>
    <name evidence="3" type="primary">LOC108081980</name>
</gene>
<accession>A0A6P4IVY7</accession>
<sequence>MLRKLFKSMRIYTRLWLFVAMQLSVMMSMIDILIKIELSHKHRKAELILNFYLSGLAYSPLLSASAISSLFYGYGLVYLNTAGCLDNFLSRIRKASLSVWDRFGYVMFLPWLLGVGQGLFHFPYYEVEDAYDTGTINFKLDFWYFRLVLTLGSFVMAFRLLLALGSFLIAFRVYRQMIRSRYIQNIEPEILDYARRINELAGFEIILLDT</sequence>
<dbReference type="AlphaFoldDB" id="A0A6P4IVY7"/>
<feature type="transmembrane region" description="Helical" evidence="1">
    <location>
        <begin position="56"/>
        <end position="82"/>
    </location>
</feature>
<evidence type="ECO:0000313" key="2">
    <source>
        <dbReference type="Proteomes" id="UP001652661"/>
    </source>
</evidence>
<keyword evidence="1" id="KW-1133">Transmembrane helix</keyword>
<dbReference type="GeneID" id="108081980"/>
<keyword evidence="2" id="KW-1185">Reference proteome</keyword>
<reference evidence="2" key="1">
    <citation type="submission" date="2025-05" db="UniProtKB">
        <authorList>
            <consortium name="RefSeq"/>
        </authorList>
    </citation>
    <scope>NUCLEOTIDE SEQUENCE [LARGE SCALE GENOMIC DNA]</scope>
    <source>
        <strain evidence="2">14028-0561.14</strain>
    </source>
</reference>
<keyword evidence="1" id="KW-0812">Transmembrane</keyword>
<feature type="transmembrane region" description="Helical" evidence="1">
    <location>
        <begin position="103"/>
        <end position="124"/>
    </location>
</feature>
<reference evidence="3" key="2">
    <citation type="submission" date="2025-08" db="UniProtKB">
        <authorList>
            <consortium name="RefSeq"/>
        </authorList>
    </citation>
    <scope>IDENTIFICATION</scope>
    <source>
        <strain evidence="3">14028-0561.14</strain>
        <tissue evidence="3">Whole fly</tissue>
    </source>
</reference>
<dbReference type="RefSeq" id="XP_017032705.1">
    <property type="nucleotide sequence ID" value="XM_017177216.3"/>
</dbReference>
<organism evidence="2 3">
    <name type="scientific">Drosophila kikkawai</name>
    <name type="common">Fruit fly</name>
    <dbReference type="NCBI Taxonomy" id="30033"/>
    <lineage>
        <taxon>Eukaryota</taxon>
        <taxon>Metazoa</taxon>
        <taxon>Ecdysozoa</taxon>
        <taxon>Arthropoda</taxon>
        <taxon>Hexapoda</taxon>
        <taxon>Insecta</taxon>
        <taxon>Pterygota</taxon>
        <taxon>Neoptera</taxon>
        <taxon>Endopterygota</taxon>
        <taxon>Diptera</taxon>
        <taxon>Brachycera</taxon>
        <taxon>Muscomorpha</taxon>
        <taxon>Ephydroidea</taxon>
        <taxon>Drosophilidae</taxon>
        <taxon>Drosophila</taxon>
        <taxon>Sophophora</taxon>
    </lineage>
</organism>
<evidence type="ECO:0000256" key="1">
    <source>
        <dbReference type="SAM" id="Phobius"/>
    </source>
</evidence>
<proteinExistence type="predicted"/>
<protein>
    <submittedName>
        <fullName evidence="3">Uncharacterized protein</fullName>
    </submittedName>
</protein>